<dbReference type="KEGG" id="ltr:EVS81_12455"/>
<evidence type="ECO:0000313" key="1">
    <source>
        <dbReference type="EMBL" id="QBE49543.1"/>
    </source>
</evidence>
<name>A0A4P6KH26_9MICO</name>
<dbReference type="EMBL" id="CP035806">
    <property type="protein sequence ID" value="QBE49543.1"/>
    <property type="molecule type" value="Genomic_DNA"/>
</dbReference>
<protein>
    <submittedName>
        <fullName evidence="1">Uncharacterized protein</fullName>
    </submittedName>
</protein>
<dbReference type="InterPro" id="IPR027273">
    <property type="entry name" value="Neocarzinostatin-like"/>
</dbReference>
<organism evidence="1 2">
    <name type="scientific">Leucobacter triazinivorans</name>
    <dbReference type="NCBI Taxonomy" id="1784719"/>
    <lineage>
        <taxon>Bacteria</taxon>
        <taxon>Bacillati</taxon>
        <taxon>Actinomycetota</taxon>
        <taxon>Actinomycetes</taxon>
        <taxon>Micrococcales</taxon>
        <taxon>Microbacteriaceae</taxon>
        <taxon>Leucobacter</taxon>
    </lineage>
</organism>
<dbReference type="SUPFAM" id="SSF49319">
    <property type="entry name" value="Actinoxanthin-like"/>
    <property type="match status" value="1"/>
</dbReference>
<accession>A0A4P6KH26</accession>
<dbReference type="Gene3D" id="2.60.40.230">
    <property type="entry name" value="Neocarzinostatin-like"/>
    <property type="match status" value="1"/>
</dbReference>
<dbReference type="RefSeq" id="WP_130110670.1">
    <property type="nucleotide sequence ID" value="NZ_CP035806.1"/>
</dbReference>
<dbReference type="Proteomes" id="UP000289260">
    <property type="component" value="Chromosome"/>
</dbReference>
<gene>
    <name evidence="1" type="ORF">EVS81_12455</name>
</gene>
<proteinExistence type="predicted"/>
<sequence>MTSRRPFRIVLIAVLVIAALVLVGVLAVLLPILMHRSAGGSGQDLPTEYVSESSATGADGRTRVLAAAGPEGGPADLSALRPGQRVIVTGDGFDAGIGIYVAICAIPDAPDQKPGPCLGGIPEGAQTGEAEASGLSSAWVTDDWAWRAFATHDYGADGSFEVELTVPSPVGETLDCRVERCAIATRSDHTAAGDRVQDMLLPVAYAQ</sequence>
<reference evidence="1 2" key="1">
    <citation type="submission" date="2019-02" db="EMBL/GenBank/DDBJ databases">
        <authorList>
            <person name="Sun L."/>
            <person name="Pan D."/>
            <person name="Wu X."/>
        </authorList>
    </citation>
    <scope>NUCLEOTIDE SEQUENCE [LARGE SCALE GENOMIC DNA]</scope>
    <source>
        <strain evidence="1 2">JW-1</strain>
    </source>
</reference>
<evidence type="ECO:0000313" key="2">
    <source>
        <dbReference type="Proteomes" id="UP000289260"/>
    </source>
</evidence>
<dbReference type="OrthoDB" id="4175021at2"/>
<dbReference type="AlphaFoldDB" id="A0A4P6KH26"/>
<keyword evidence="2" id="KW-1185">Reference proteome</keyword>